<evidence type="ECO:0000313" key="4">
    <source>
        <dbReference type="Proteomes" id="UP000006589"/>
    </source>
</evidence>
<dbReference type="GO" id="GO:0003676">
    <property type="term" value="F:nucleic acid binding"/>
    <property type="evidence" value="ECO:0007669"/>
    <property type="project" value="InterPro"/>
</dbReference>
<dbReference type="KEGG" id="mrd:Mrad2831_1232"/>
<dbReference type="Gene3D" id="1.10.30.50">
    <property type="match status" value="1"/>
</dbReference>
<gene>
    <name evidence="3" type="ordered locus">Mrad2831_1232</name>
</gene>
<dbReference type="GeneID" id="31780866"/>
<organism evidence="3 4">
    <name type="scientific">Methylobacterium radiotolerans (strain ATCC 27329 / DSM 1819 / JCM 2831 / NBRC 15690 / NCIMB 10815 / 0-1)</name>
    <dbReference type="NCBI Taxonomy" id="426355"/>
    <lineage>
        <taxon>Bacteria</taxon>
        <taxon>Pseudomonadati</taxon>
        <taxon>Pseudomonadota</taxon>
        <taxon>Alphaproteobacteria</taxon>
        <taxon>Hyphomicrobiales</taxon>
        <taxon>Methylobacteriaceae</taxon>
        <taxon>Methylobacterium</taxon>
    </lineage>
</organism>
<dbReference type="GO" id="GO:0004519">
    <property type="term" value="F:endonuclease activity"/>
    <property type="evidence" value="ECO:0007669"/>
    <property type="project" value="InterPro"/>
</dbReference>
<feature type="region of interest" description="Disordered" evidence="1">
    <location>
        <begin position="126"/>
        <end position="154"/>
    </location>
</feature>
<dbReference type="STRING" id="426355.Mrad2831_1232"/>
<dbReference type="GO" id="GO:0008270">
    <property type="term" value="F:zinc ion binding"/>
    <property type="evidence" value="ECO:0007669"/>
    <property type="project" value="InterPro"/>
</dbReference>
<sequence>MPFVAPEDVGTTRRRTLSGRRRLQAWERTAGTCVICGQHIDGVRERWIVEHIRALELGGADDLKNMGPAHEACGREKTRDDHARAAKAKRQKIRYLGAVVGPARPLPGSRVCALKRKVNGTVVLRETHARPRSGAEAKAGQRTAPGPEPKTFAMGSPLDRVVRLCLTPAPSAKENRAGTANQMTKRPTTVKPRTADGADGDAPALGEILPAIPAHLDFLFADRPLLPGENVEQYDALLRNIVQQVEPADVIEALCVKDIVDLIWEAKRLRRWRGQILVQAQLKAVEELIRPTLQNGEDIDISTAPGYSPEALALGWVTGREIKKGLVDKILQERSLTAEDIKAQGFLLTLPAIERIDRLASAADQRRDALLREIERKRASFAQQVRTATAGFLDVEHTETR</sequence>
<feature type="compositionally biased region" description="Polar residues" evidence="1">
    <location>
        <begin position="178"/>
        <end position="187"/>
    </location>
</feature>
<feature type="region of interest" description="Disordered" evidence="1">
    <location>
        <begin position="169"/>
        <end position="202"/>
    </location>
</feature>
<proteinExistence type="predicted"/>
<dbReference type="SMART" id="SM00507">
    <property type="entry name" value="HNHc"/>
    <property type="match status" value="1"/>
</dbReference>
<protein>
    <submittedName>
        <fullName evidence="3">HNH nuclease</fullName>
    </submittedName>
</protein>
<dbReference type="InterPro" id="IPR003615">
    <property type="entry name" value="HNH_nuc"/>
</dbReference>
<dbReference type="Pfam" id="PF01844">
    <property type="entry name" value="HNH"/>
    <property type="match status" value="1"/>
</dbReference>
<dbReference type="EMBL" id="CP001001">
    <property type="protein sequence ID" value="ACB23234.1"/>
    <property type="molecule type" value="Genomic_DNA"/>
</dbReference>
<feature type="compositionally biased region" description="Basic and acidic residues" evidence="1">
    <location>
        <begin position="126"/>
        <end position="135"/>
    </location>
</feature>
<dbReference type="InterPro" id="IPR002711">
    <property type="entry name" value="HNH"/>
</dbReference>
<dbReference type="RefSeq" id="WP_012318223.1">
    <property type="nucleotide sequence ID" value="NC_010505.1"/>
</dbReference>
<accession>B1M2U3</accession>
<dbReference type="HOGENOM" id="CLU_686630_0_0_5"/>
<reference evidence="3 4" key="1">
    <citation type="submission" date="2008-03" db="EMBL/GenBank/DDBJ databases">
        <title>Complete sequence of chromosome of Methylobacterium radiotolerans JCM 2831.</title>
        <authorList>
            <consortium name="US DOE Joint Genome Institute"/>
            <person name="Copeland A."/>
            <person name="Lucas S."/>
            <person name="Lapidus A."/>
            <person name="Glavina del Rio T."/>
            <person name="Dalin E."/>
            <person name="Tice H."/>
            <person name="Bruce D."/>
            <person name="Goodwin L."/>
            <person name="Pitluck S."/>
            <person name="Kiss H."/>
            <person name="Brettin T."/>
            <person name="Detter J.C."/>
            <person name="Han C."/>
            <person name="Kuske C.R."/>
            <person name="Schmutz J."/>
            <person name="Larimer F."/>
            <person name="Land M."/>
            <person name="Hauser L."/>
            <person name="Kyrpides N."/>
            <person name="Mikhailova N."/>
            <person name="Marx C.J."/>
            <person name="Richardson P."/>
        </authorList>
    </citation>
    <scope>NUCLEOTIDE SEQUENCE [LARGE SCALE GENOMIC DNA]</scope>
    <source>
        <strain evidence="4">ATCC 27329 / DSM 1819 / JCM 2831 / NBRC 15690 / NCIMB 10815 / 0-1</strain>
    </source>
</reference>
<dbReference type="AlphaFoldDB" id="B1M2U3"/>
<evidence type="ECO:0000313" key="3">
    <source>
        <dbReference type="EMBL" id="ACB23234.1"/>
    </source>
</evidence>
<dbReference type="Proteomes" id="UP000006589">
    <property type="component" value="Chromosome"/>
</dbReference>
<feature type="domain" description="HNH nuclease" evidence="2">
    <location>
        <begin position="22"/>
        <end position="75"/>
    </location>
</feature>
<name>B1M2U3_METRJ</name>
<dbReference type="eggNOG" id="COG1403">
    <property type="taxonomic scope" value="Bacteria"/>
</dbReference>
<evidence type="ECO:0000256" key="1">
    <source>
        <dbReference type="SAM" id="MobiDB-lite"/>
    </source>
</evidence>
<dbReference type="OrthoDB" id="7993590at2"/>
<evidence type="ECO:0000259" key="2">
    <source>
        <dbReference type="SMART" id="SM00507"/>
    </source>
</evidence>